<dbReference type="PANTHER" id="PTHR43047:SF72">
    <property type="entry name" value="OSMOSENSING HISTIDINE PROTEIN KINASE SLN1"/>
    <property type="match status" value="1"/>
</dbReference>
<dbReference type="NCBIfam" id="TIGR00229">
    <property type="entry name" value="sensory_box"/>
    <property type="match status" value="3"/>
</dbReference>
<feature type="domain" description="PAS" evidence="12">
    <location>
        <begin position="611"/>
        <end position="661"/>
    </location>
</feature>
<feature type="domain" description="Response regulatory" evidence="11">
    <location>
        <begin position="1426"/>
        <end position="1541"/>
    </location>
</feature>
<keyword evidence="16" id="KW-1185">Reference proteome</keyword>
<protein>
    <recommendedName>
        <fullName evidence="2">histidine kinase</fullName>
        <ecNumber evidence="2">2.7.13.3</ecNumber>
    </recommendedName>
</protein>
<evidence type="ECO:0000259" key="12">
    <source>
        <dbReference type="PROSITE" id="PS50112"/>
    </source>
</evidence>
<evidence type="ECO:0000259" key="11">
    <source>
        <dbReference type="PROSITE" id="PS50110"/>
    </source>
</evidence>
<accession>A0A8D4VPA4</accession>
<dbReference type="PROSITE" id="PS50113">
    <property type="entry name" value="PAC"/>
    <property type="match status" value="3"/>
</dbReference>
<dbReference type="CDD" id="cd18774">
    <property type="entry name" value="PDC2_HK_sensor"/>
    <property type="match status" value="1"/>
</dbReference>
<feature type="domain" description="PAC" evidence="13">
    <location>
        <begin position="677"/>
        <end position="729"/>
    </location>
</feature>
<dbReference type="InterPro" id="IPR003018">
    <property type="entry name" value="GAF"/>
</dbReference>
<feature type="modified residue" description="4-aspartylphosphate" evidence="7">
    <location>
        <position position="1353"/>
    </location>
</feature>
<evidence type="ECO:0000256" key="3">
    <source>
        <dbReference type="ARBA" id="ARBA00022553"/>
    </source>
</evidence>
<dbReference type="GO" id="GO:0006355">
    <property type="term" value="P:regulation of DNA-templated transcription"/>
    <property type="evidence" value="ECO:0007669"/>
    <property type="project" value="InterPro"/>
</dbReference>
<evidence type="ECO:0000256" key="8">
    <source>
        <dbReference type="SAM" id="Coils"/>
    </source>
</evidence>
<evidence type="ECO:0000256" key="6">
    <source>
        <dbReference type="ARBA" id="ARBA00023012"/>
    </source>
</evidence>
<dbReference type="SMART" id="SM00091">
    <property type="entry name" value="PAS"/>
    <property type="match status" value="3"/>
</dbReference>
<dbReference type="SMART" id="SM00387">
    <property type="entry name" value="HATPase_c"/>
    <property type="match status" value="1"/>
</dbReference>
<dbReference type="PANTHER" id="PTHR43047">
    <property type="entry name" value="TWO-COMPONENT HISTIDINE PROTEIN KINASE"/>
    <property type="match status" value="1"/>
</dbReference>
<dbReference type="Pfam" id="PF02518">
    <property type="entry name" value="HATPase_c"/>
    <property type="match status" value="1"/>
</dbReference>
<evidence type="ECO:0000256" key="7">
    <source>
        <dbReference type="PROSITE-ProRule" id="PRU00169"/>
    </source>
</evidence>
<dbReference type="Pfam" id="PF08448">
    <property type="entry name" value="PAS_4"/>
    <property type="match status" value="2"/>
</dbReference>
<reference evidence="15" key="1">
    <citation type="submission" date="2019-06" db="EMBL/GenBank/DDBJ databases">
        <title>Complete genome sequence of Methylogaea oryzae strain JCM16910.</title>
        <authorList>
            <person name="Asakawa S."/>
        </authorList>
    </citation>
    <scope>NUCLEOTIDE SEQUENCE</scope>
    <source>
        <strain evidence="15">E10</strain>
    </source>
</reference>
<evidence type="ECO:0000256" key="4">
    <source>
        <dbReference type="ARBA" id="ARBA00022679"/>
    </source>
</evidence>
<comment type="catalytic activity">
    <reaction evidence="1">
        <text>ATP + protein L-histidine = ADP + protein N-phospho-L-histidine.</text>
        <dbReference type="EC" id="2.7.13.3"/>
    </reaction>
</comment>
<dbReference type="CDD" id="cd16922">
    <property type="entry name" value="HATPase_EvgS-ArcB-TorS-like"/>
    <property type="match status" value="1"/>
</dbReference>
<keyword evidence="4" id="KW-0808">Transferase</keyword>
<feature type="modified residue" description="4-aspartylphosphate" evidence="7">
    <location>
        <position position="1611"/>
    </location>
</feature>
<feature type="domain" description="PAC" evidence="13">
    <location>
        <begin position="925"/>
        <end position="977"/>
    </location>
</feature>
<dbReference type="PROSITE" id="PS50112">
    <property type="entry name" value="PAS"/>
    <property type="match status" value="3"/>
</dbReference>
<proteinExistence type="predicted"/>
<sequence length="1677" mass="180797">MKLHSRLLLLTVSTAVIAVAIVLAVSFNLARVALEDGAKEKLLAMQAARYNALTRYLGDFRAKLGILSLSPTTAESLTEFSQAYAHLGDTAQYQLQQSYVIADRDRSKAVERAAVPDGRDAYGQAHTRFHPHYLNRYKLFNWDDILLIDAKGNVVYSVLKNGDFATNLLTGPWKDSGLARAVTPLLHDAVPGVASFADFSHYPPNGNQPAGFLALPVFHPATRAFLGVVATQLPGRPINQLMLEQTGMGASGETFVVGKDGWMLTDSRFHKESSVLQRQLHTEAVKRVLAGQEGVIAAPDYRGVPAYVAFKPIVPFGGELGDKAQWGVIAKIDQAEALAGLESLMWALLWTGGGIGLAAAVAGTLGARAISRPLLAIQSALVRLEKGDATSVPGQERRDEIGAMAKAAENLRLMALQIEHNHWINEHVAGLATVVSTQSSLQAAPDAILGYLCERLGLPVAAMYLVDANGACVRAGAHGLIRRSQTDDRFEAGSGLIGQCARDKQPVVLSPVPAGAAIVSAGLAEFPARELVLYPVLHKDQPLAVLELAALEPLAPRQHELLAAACAGLGLHLANLQGAEHNRLLLEETRRQAAALEERSSQIEEASLYSRSLLEASLDPLVTISADGKIMDVNRATESVTGVARDQLIGSDFCDYFTEPEQARAGYRQVFSQGSVADYPLAIRHASGKITDVLYNACVYNGRDGKVAGVFAAARDVTEQKRQAIAMEEASRYTRSLIEASLDPLVTISVDGKIMDVNRATEAVTGVARDQLIGSDFSDYFTEPEQARAGYRQVFSQGSVADYPLAIRHASGKITDVLYNACVYNDREGKVAGVFAAARDVTEQKRQAIAMEEASRYTRSLIEASLDPLVTISVDGKIMDVNHATEAVTGVAREQLIGSDFCDYFTEPEQARAGYRQVFSQGSVADYPLAIRHASGKITDVLYNACVYNDREGKVAGVFAAARDVTEQKRQQEALRQSSEELKSLAEELRSQSEELKAQNEELRANQEELRAQQEEMAHKNQALELQGQQLEQARQEAEGKAAELERANRYKSEFLANMSHELRTPLNSVLILAKDLAENAAGNLSTEQVESASVIHESGNQLLTLINDILDLSKIEAGRLEVQSEDFLLADVFAYLRRVFTPLAEKKAIAFEIDAAPSLPGNIRGDQQRLIQVLTNLLSNAVKFTEAGSVKLTALPDGDALRFEIQDTGIGIPPDKLDLIFGAFQQMDGSTARKYGGSGLGLTISRRLAALMGGEITVSSTPGRGSTFTVKLPFNAAAPAPVPAAPATAPTSGRPPAERPGAPILVVEDDARLVTILERLIDTLGFAVISASSGEQALAHLERERPIGILLDLGLPGIQGMEVLRQLKDAPATENIPVYIMSGAVDTGEAKTLGALGFLKKPVTRDAIAVALHAMVEQSAKIHRRVLLVEDSDADVLALRTLFRDDPLELVPAKTGDAALQQLRQGGIAAVILDLMLPDTTGFDWLRRAAGEALTLPPVVVYSARELSSEELYQLREHADAVVTKGKTNERLREEVLLALNSGGRAAEPAQPAAPPRLGRRLLLVDDDVRNLFALAKALRGKGYTVEVASDGPKALEALAQQNFDAVLSDIMMPGMDGYALIRRIRELGHRDLPVIAITAKAMPGDVELCLAAGANDYVAKPVDTSHLLAVLSKWF</sequence>
<dbReference type="Proteomes" id="UP000824988">
    <property type="component" value="Chromosome"/>
</dbReference>
<dbReference type="RefSeq" id="WP_221048689.1">
    <property type="nucleotide sequence ID" value="NZ_AP019782.1"/>
</dbReference>
<dbReference type="Pfam" id="PF00989">
    <property type="entry name" value="PAS"/>
    <property type="match status" value="1"/>
</dbReference>
<evidence type="ECO:0000256" key="2">
    <source>
        <dbReference type="ARBA" id="ARBA00012438"/>
    </source>
</evidence>
<dbReference type="SMART" id="SM00388">
    <property type="entry name" value="HisKA"/>
    <property type="match status" value="1"/>
</dbReference>
<dbReference type="PROSITE" id="PS50110">
    <property type="entry name" value="RESPONSE_REGULATORY"/>
    <property type="match status" value="3"/>
</dbReference>
<dbReference type="InterPro" id="IPR013656">
    <property type="entry name" value="PAS_4"/>
</dbReference>
<dbReference type="InterPro" id="IPR003660">
    <property type="entry name" value="HAMP_dom"/>
</dbReference>
<dbReference type="SMART" id="SM00448">
    <property type="entry name" value="REC"/>
    <property type="match status" value="3"/>
</dbReference>
<dbReference type="InterPro" id="IPR005467">
    <property type="entry name" value="His_kinase_dom"/>
</dbReference>
<dbReference type="EMBL" id="AP019782">
    <property type="protein sequence ID" value="BBL70869.1"/>
    <property type="molecule type" value="Genomic_DNA"/>
</dbReference>
<feature type="domain" description="PAS" evidence="12">
    <location>
        <begin position="730"/>
        <end position="785"/>
    </location>
</feature>
<dbReference type="FunFam" id="3.30.565.10:FF:000010">
    <property type="entry name" value="Sensor histidine kinase RcsC"/>
    <property type="match status" value="1"/>
</dbReference>
<dbReference type="CDD" id="cd00082">
    <property type="entry name" value="HisKA"/>
    <property type="match status" value="1"/>
</dbReference>
<dbReference type="CDD" id="cd00156">
    <property type="entry name" value="REC"/>
    <property type="match status" value="1"/>
</dbReference>
<dbReference type="EC" id="2.7.13.3" evidence="2"/>
<evidence type="ECO:0000259" key="10">
    <source>
        <dbReference type="PROSITE" id="PS50109"/>
    </source>
</evidence>
<dbReference type="CDD" id="cd00130">
    <property type="entry name" value="PAS"/>
    <property type="match status" value="3"/>
</dbReference>
<dbReference type="InterPro" id="IPR013767">
    <property type="entry name" value="PAS_fold"/>
</dbReference>
<dbReference type="PROSITE" id="PS50109">
    <property type="entry name" value="HIS_KIN"/>
    <property type="match status" value="1"/>
</dbReference>
<organism evidence="15 16">
    <name type="scientific">Methylogaea oryzae</name>
    <dbReference type="NCBI Taxonomy" id="1295382"/>
    <lineage>
        <taxon>Bacteria</taxon>
        <taxon>Pseudomonadati</taxon>
        <taxon>Pseudomonadota</taxon>
        <taxon>Gammaproteobacteria</taxon>
        <taxon>Methylococcales</taxon>
        <taxon>Methylococcaceae</taxon>
        <taxon>Methylogaea</taxon>
    </lineage>
</organism>
<feature type="coiled-coil region" evidence="8">
    <location>
        <begin position="579"/>
        <end position="606"/>
    </location>
</feature>
<dbReference type="GO" id="GO:0000155">
    <property type="term" value="F:phosphorelay sensor kinase activity"/>
    <property type="evidence" value="ECO:0007669"/>
    <property type="project" value="InterPro"/>
</dbReference>
<name>A0A8D4VPA4_9GAMM</name>
<dbReference type="SMART" id="SM00086">
    <property type="entry name" value="PAC"/>
    <property type="match status" value="3"/>
</dbReference>
<dbReference type="GO" id="GO:0009927">
    <property type="term" value="F:histidine phosphotransfer kinase activity"/>
    <property type="evidence" value="ECO:0007669"/>
    <property type="project" value="TreeGrafter"/>
</dbReference>
<evidence type="ECO:0000259" key="14">
    <source>
        <dbReference type="PROSITE" id="PS50885"/>
    </source>
</evidence>
<feature type="region of interest" description="Disordered" evidence="9">
    <location>
        <begin position="1282"/>
        <end position="1301"/>
    </location>
</feature>
<evidence type="ECO:0000256" key="1">
    <source>
        <dbReference type="ARBA" id="ARBA00000085"/>
    </source>
</evidence>
<dbReference type="InterPro" id="IPR001610">
    <property type="entry name" value="PAC"/>
</dbReference>
<keyword evidence="3 7" id="KW-0597">Phosphoprotein</keyword>
<feature type="domain" description="HAMP" evidence="14">
    <location>
        <begin position="368"/>
        <end position="420"/>
    </location>
</feature>
<dbReference type="Pfam" id="PF13185">
    <property type="entry name" value="GAF_2"/>
    <property type="match status" value="1"/>
</dbReference>
<dbReference type="Pfam" id="PF00512">
    <property type="entry name" value="HisKA"/>
    <property type="match status" value="1"/>
</dbReference>
<keyword evidence="8" id="KW-0175">Coiled coil</keyword>
<dbReference type="CDD" id="cd17546">
    <property type="entry name" value="REC_hyHK_CKI1_RcsC-like"/>
    <property type="match status" value="1"/>
</dbReference>
<dbReference type="GO" id="GO:0005886">
    <property type="term" value="C:plasma membrane"/>
    <property type="evidence" value="ECO:0007669"/>
    <property type="project" value="TreeGrafter"/>
</dbReference>
<keyword evidence="6" id="KW-0902">Two-component regulatory system</keyword>
<dbReference type="Pfam" id="PF00072">
    <property type="entry name" value="Response_reg"/>
    <property type="match status" value="3"/>
</dbReference>
<evidence type="ECO:0000259" key="13">
    <source>
        <dbReference type="PROSITE" id="PS50113"/>
    </source>
</evidence>
<dbReference type="KEGG" id="moz:MoryE10_14750"/>
<feature type="domain" description="Response regulatory" evidence="11">
    <location>
        <begin position="1304"/>
        <end position="1417"/>
    </location>
</feature>
<dbReference type="InterPro" id="IPR000700">
    <property type="entry name" value="PAS-assoc_C"/>
</dbReference>
<evidence type="ECO:0000313" key="15">
    <source>
        <dbReference type="EMBL" id="BBL70869.1"/>
    </source>
</evidence>
<gene>
    <name evidence="15" type="ORF">MoryE10_14750</name>
</gene>
<dbReference type="InterPro" id="IPR000014">
    <property type="entry name" value="PAS"/>
</dbReference>
<feature type="domain" description="PAS" evidence="12">
    <location>
        <begin position="854"/>
        <end position="909"/>
    </location>
</feature>
<feature type="compositionally biased region" description="Low complexity" evidence="9">
    <location>
        <begin position="1286"/>
        <end position="1296"/>
    </location>
</feature>
<evidence type="ECO:0000256" key="5">
    <source>
        <dbReference type="ARBA" id="ARBA00022777"/>
    </source>
</evidence>
<dbReference type="InterPro" id="IPR001789">
    <property type="entry name" value="Sig_transdc_resp-reg_receiver"/>
</dbReference>
<evidence type="ECO:0000313" key="16">
    <source>
        <dbReference type="Proteomes" id="UP000824988"/>
    </source>
</evidence>
<dbReference type="SMART" id="SM00065">
    <property type="entry name" value="GAF"/>
    <property type="match status" value="1"/>
</dbReference>
<feature type="domain" description="PAC" evidence="13">
    <location>
        <begin position="801"/>
        <end position="853"/>
    </location>
</feature>
<dbReference type="InterPro" id="IPR003661">
    <property type="entry name" value="HisK_dim/P_dom"/>
</dbReference>
<feature type="domain" description="Histidine kinase" evidence="10">
    <location>
        <begin position="1058"/>
        <end position="1277"/>
    </location>
</feature>
<feature type="modified residue" description="4-aspartylphosphate" evidence="7">
    <location>
        <position position="1475"/>
    </location>
</feature>
<keyword evidence="5" id="KW-0418">Kinase</keyword>
<dbReference type="InterPro" id="IPR003594">
    <property type="entry name" value="HATPase_dom"/>
</dbReference>
<feature type="coiled-coil region" evidence="8">
    <location>
        <begin position="968"/>
        <end position="1051"/>
    </location>
</feature>
<dbReference type="PROSITE" id="PS50885">
    <property type="entry name" value="HAMP"/>
    <property type="match status" value="1"/>
</dbReference>
<feature type="domain" description="Response regulatory" evidence="11">
    <location>
        <begin position="1562"/>
        <end position="1677"/>
    </location>
</feature>
<evidence type="ECO:0000256" key="9">
    <source>
        <dbReference type="SAM" id="MobiDB-lite"/>
    </source>
</evidence>